<dbReference type="GO" id="GO:0005829">
    <property type="term" value="C:cytosol"/>
    <property type="evidence" value="ECO:0007669"/>
    <property type="project" value="UniProtKB-ARBA"/>
</dbReference>
<protein>
    <submittedName>
        <fullName evidence="3">Aldo/keto reductase</fullName>
    </submittedName>
</protein>
<dbReference type="Gene3D" id="3.20.20.100">
    <property type="entry name" value="NADP-dependent oxidoreductase domain"/>
    <property type="match status" value="1"/>
</dbReference>
<accession>A0A7X2XVB2</accession>
<sequence length="322" mass="35257">MNTQKLGSSSLNVTRIGLGTMAFGRWISEEDSDAILDHSLESGINLIDTADYYGPGQDEKPPYGDGSSETIIGNWFKKHPGARSKVILASKVGSNTNPVMSNPTLSRQHITQQIDASLERLQTDHLDLYQAHLFDNNTPLAETLTTLSELVDAGKIRYYGVSNYNEEQLTRALEIIKERRLNPMVSLQNRYNILSDHDDADVLHLAQRSQIGFLAYSPLARGVLTGKYLNGAMPADSRAAHGEPLLIKEYFNDEDSKRVTKFKKIADDAGISMTQLAFAGVLAIPGITTALLGASKVSYIDDAVHAAELNLPQAVLSQLKSL</sequence>
<dbReference type="EMBL" id="WNJO01000006">
    <property type="protein sequence ID" value="MTV82293.1"/>
    <property type="molecule type" value="Genomic_DNA"/>
</dbReference>
<evidence type="ECO:0000259" key="2">
    <source>
        <dbReference type="Pfam" id="PF00248"/>
    </source>
</evidence>
<reference evidence="3 4" key="1">
    <citation type="submission" date="2019-11" db="EMBL/GenBank/DDBJ databases">
        <title>Lactobacillus sp. nov. CRM56-3, isolated from fermented tea leaves.</title>
        <authorList>
            <person name="Phuengjayaem S."/>
            <person name="Tanasupawat S."/>
        </authorList>
    </citation>
    <scope>NUCLEOTIDE SEQUENCE [LARGE SCALE GENOMIC DNA]</scope>
    <source>
        <strain evidence="3 4">CRM56-3</strain>
    </source>
</reference>
<dbReference type="SUPFAM" id="SSF51430">
    <property type="entry name" value="NAD(P)-linked oxidoreductase"/>
    <property type="match status" value="1"/>
</dbReference>
<dbReference type="Proteomes" id="UP000466388">
    <property type="component" value="Unassembled WGS sequence"/>
</dbReference>
<keyword evidence="4" id="KW-1185">Reference proteome</keyword>
<dbReference type="InterPro" id="IPR050523">
    <property type="entry name" value="AKR_Detox_Biosynth"/>
</dbReference>
<dbReference type="PANTHER" id="PTHR43364:SF4">
    <property type="entry name" value="NAD(P)-LINKED OXIDOREDUCTASE SUPERFAMILY PROTEIN"/>
    <property type="match status" value="1"/>
</dbReference>
<organism evidence="3 4">
    <name type="scientific">Secundilactobacillus folii</name>
    <dbReference type="NCBI Taxonomy" id="2678357"/>
    <lineage>
        <taxon>Bacteria</taxon>
        <taxon>Bacillati</taxon>
        <taxon>Bacillota</taxon>
        <taxon>Bacilli</taxon>
        <taxon>Lactobacillales</taxon>
        <taxon>Lactobacillaceae</taxon>
        <taxon>Secundilactobacillus</taxon>
    </lineage>
</organism>
<dbReference type="InterPro" id="IPR023210">
    <property type="entry name" value="NADP_OxRdtase_dom"/>
</dbReference>
<dbReference type="InterPro" id="IPR036812">
    <property type="entry name" value="NAD(P)_OxRdtase_dom_sf"/>
</dbReference>
<dbReference type="RefSeq" id="WP_155431568.1">
    <property type="nucleotide sequence ID" value="NZ_WNJO01000006.1"/>
</dbReference>
<gene>
    <name evidence="3" type="ORF">GM612_06460</name>
</gene>
<dbReference type="AlphaFoldDB" id="A0A7X2XVB2"/>
<name>A0A7X2XVB2_9LACO</name>
<evidence type="ECO:0000313" key="3">
    <source>
        <dbReference type="EMBL" id="MTV82293.1"/>
    </source>
</evidence>
<comment type="caution">
    <text evidence="3">The sequence shown here is derived from an EMBL/GenBank/DDBJ whole genome shotgun (WGS) entry which is preliminary data.</text>
</comment>
<feature type="domain" description="NADP-dependent oxidoreductase" evidence="2">
    <location>
        <begin position="15"/>
        <end position="321"/>
    </location>
</feature>
<proteinExistence type="predicted"/>
<evidence type="ECO:0000313" key="4">
    <source>
        <dbReference type="Proteomes" id="UP000466388"/>
    </source>
</evidence>
<dbReference type="PANTHER" id="PTHR43364">
    <property type="entry name" value="NADH-SPECIFIC METHYLGLYOXAL REDUCTASE-RELATED"/>
    <property type="match status" value="1"/>
</dbReference>
<dbReference type="GO" id="GO:0016491">
    <property type="term" value="F:oxidoreductase activity"/>
    <property type="evidence" value="ECO:0007669"/>
    <property type="project" value="UniProtKB-KW"/>
</dbReference>
<keyword evidence="1" id="KW-0560">Oxidoreductase</keyword>
<evidence type="ECO:0000256" key="1">
    <source>
        <dbReference type="ARBA" id="ARBA00023002"/>
    </source>
</evidence>
<dbReference type="FunFam" id="3.20.20.100:FF:000004">
    <property type="entry name" value="Oxidoreductase, aldo/keto reductase"/>
    <property type="match status" value="1"/>
</dbReference>
<dbReference type="Pfam" id="PF00248">
    <property type="entry name" value="Aldo_ket_red"/>
    <property type="match status" value="1"/>
</dbReference>